<gene>
    <name evidence="1" type="ORF">HCDG_07399</name>
</gene>
<accession>C6HMT3</accession>
<dbReference type="EMBL" id="GG692431">
    <property type="protein sequence ID" value="EER38530.1"/>
    <property type="molecule type" value="Genomic_DNA"/>
</dbReference>
<evidence type="ECO:0000313" key="2">
    <source>
        <dbReference type="Proteomes" id="UP000002624"/>
    </source>
</evidence>
<dbReference type="AlphaFoldDB" id="C6HMT3"/>
<evidence type="ECO:0000313" key="1">
    <source>
        <dbReference type="EMBL" id="EER38530.1"/>
    </source>
</evidence>
<organism evidence="1 2">
    <name type="scientific">Ajellomyces capsulatus (strain H143)</name>
    <name type="common">Darling's disease fungus</name>
    <name type="synonym">Histoplasma capsulatum</name>
    <dbReference type="NCBI Taxonomy" id="544712"/>
    <lineage>
        <taxon>Eukaryota</taxon>
        <taxon>Fungi</taxon>
        <taxon>Dikarya</taxon>
        <taxon>Ascomycota</taxon>
        <taxon>Pezizomycotina</taxon>
        <taxon>Eurotiomycetes</taxon>
        <taxon>Eurotiomycetidae</taxon>
        <taxon>Onygenales</taxon>
        <taxon>Ajellomycetaceae</taxon>
        <taxon>Histoplasma</taxon>
    </lineage>
</organism>
<dbReference type="Proteomes" id="UP000002624">
    <property type="component" value="Unassembled WGS sequence"/>
</dbReference>
<dbReference type="VEuPathDB" id="FungiDB:HCDG_07399"/>
<proteinExistence type="predicted"/>
<reference evidence="2" key="1">
    <citation type="submission" date="2009-05" db="EMBL/GenBank/DDBJ databases">
        <title>The genome sequence of Ajellomyces capsulatus strain H143.</title>
        <authorList>
            <person name="Champion M."/>
            <person name="Cuomo C.A."/>
            <person name="Ma L.-J."/>
            <person name="Henn M.R."/>
            <person name="Sil A."/>
            <person name="Goldman B."/>
            <person name="Young S.K."/>
            <person name="Kodira C.D."/>
            <person name="Zeng Q."/>
            <person name="Koehrsen M."/>
            <person name="Alvarado L."/>
            <person name="Berlin A.M."/>
            <person name="Borenstein D."/>
            <person name="Chen Z."/>
            <person name="Engels R."/>
            <person name="Freedman E."/>
            <person name="Gellesch M."/>
            <person name="Goldberg J."/>
            <person name="Griggs A."/>
            <person name="Gujja S."/>
            <person name="Heiman D.I."/>
            <person name="Hepburn T.A."/>
            <person name="Howarth C."/>
            <person name="Jen D."/>
            <person name="Larson L."/>
            <person name="Lewis B."/>
            <person name="Mehta T."/>
            <person name="Park D."/>
            <person name="Pearson M."/>
            <person name="Roberts A."/>
            <person name="Saif S."/>
            <person name="Shea T.D."/>
            <person name="Shenoy N."/>
            <person name="Sisk P."/>
            <person name="Stolte C."/>
            <person name="Sykes S."/>
            <person name="Walk T."/>
            <person name="White J."/>
            <person name="Yandava C."/>
            <person name="Klein B."/>
            <person name="McEwen J.G."/>
            <person name="Puccia R."/>
            <person name="Goldman G.H."/>
            <person name="Felipe M.S."/>
            <person name="Nino-Vega G."/>
            <person name="San-Blas G."/>
            <person name="Taylor J.W."/>
            <person name="Mendoza L."/>
            <person name="Galagan J.E."/>
            <person name="Nusbaum C."/>
            <person name="Birren B.W."/>
        </authorList>
    </citation>
    <scope>NUCLEOTIDE SEQUENCE [LARGE SCALE GENOMIC DNA]</scope>
    <source>
        <strain evidence="2">H143</strain>
    </source>
</reference>
<sequence length="103" mass="11221">MQVHILGQHASRMDITSSVQVVRCAGWKAAKISRGCNGTSISRVLPGHRQSALGQALRSSTVADFLFILSPSNGEDSIDSYHQLGVHLQQRSSENQKEPLCHP</sequence>
<name>C6HMT3_AJECH</name>
<protein>
    <submittedName>
        <fullName evidence="1">Uncharacterized protein</fullName>
    </submittedName>
</protein>
<dbReference type="HOGENOM" id="CLU_2262983_0_0_1"/>